<accession>A0AAF1K8U8</accession>
<proteinExistence type="predicted"/>
<organism evidence="1 2">
    <name type="scientific">Rhizobium tumorigenes</name>
    <dbReference type="NCBI Taxonomy" id="2041385"/>
    <lineage>
        <taxon>Bacteria</taxon>
        <taxon>Pseudomonadati</taxon>
        <taxon>Pseudomonadota</taxon>
        <taxon>Alphaproteobacteria</taxon>
        <taxon>Hyphomicrobiales</taxon>
        <taxon>Rhizobiaceae</taxon>
        <taxon>Rhizobium/Agrobacterium group</taxon>
        <taxon>Rhizobium</taxon>
    </lineage>
</organism>
<dbReference type="EMBL" id="CP117255">
    <property type="protein sequence ID" value="WFR96289.1"/>
    <property type="molecule type" value="Genomic_DNA"/>
</dbReference>
<keyword evidence="2" id="KW-1185">Reference proteome</keyword>
<evidence type="ECO:0000313" key="2">
    <source>
        <dbReference type="Proteomes" id="UP000249499"/>
    </source>
</evidence>
<dbReference type="RefSeq" id="WP_279619510.1">
    <property type="nucleotide sequence ID" value="NZ_CP117255.1"/>
</dbReference>
<dbReference type="AlphaFoldDB" id="A0AAF1K8U8"/>
<protein>
    <submittedName>
        <fullName evidence="1">Uncharacterized protein</fullName>
    </submittedName>
</protein>
<dbReference type="KEGG" id="rtu:PR017_03905"/>
<gene>
    <name evidence="1" type="ORF">PR017_03905</name>
</gene>
<reference evidence="2" key="2">
    <citation type="journal article" date="2023" name="MicrobiologyOpen">
        <title>Genomics of the tumorigenes clade of the family Rhizobiaceae and description of Rhizobium rhododendri sp. nov.</title>
        <authorList>
            <person name="Kuzmanovic N."/>
            <person name="diCenzo G.C."/>
            <person name="Bunk B."/>
            <person name="Sproeer C."/>
            <person name="Fruehling A."/>
            <person name="Neumann-Schaal M."/>
            <person name="Overmann J."/>
            <person name="Smalla K."/>
        </authorList>
    </citation>
    <scope>NUCLEOTIDE SEQUENCE [LARGE SCALE GENOMIC DNA]</scope>
    <source>
        <strain evidence="2">1078</strain>
    </source>
</reference>
<sequence length="104" mass="11386">MNGIVSRHQLPKWMQSDFPAVYAAMNCDDGDTAEMELKPIDMDKEYARVAVAKLDEFMACMRAMSSNKAARAVCVAAAARVTEVSEAVTGSREWPKAAVDHGDF</sequence>
<name>A0AAF1K8U8_9HYPH</name>
<reference evidence="1 2" key="1">
    <citation type="journal article" date="2018" name="Sci. Rep.">
        <title>Rhizobium tumorigenes sp. nov., a novel plant tumorigenic bacterium isolated from cane gall tumors on thornless blackberry.</title>
        <authorList>
            <person name="Kuzmanovi N."/>
            <person name="Smalla K."/>
            <person name="Gronow S."/>
            <person name="PuBawska J."/>
        </authorList>
    </citation>
    <scope>NUCLEOTIDE SEQUENCE [LARGE SCALE GENOMIC DNA]</scope>
    <source>
        <strain evidence="1 2">1078</strain>
    </source>
</reference>
<evidence type="ECO:0000313" key="1">
    <source>
        <dbReference type="EMBL" id="WFR96289.1"/>
    </source>
</evidence>
<dbReference type="Proteomes" id="UP000249499">
    <property type="component" value="Chromosome"/>
</dbReference>